<evidence type="ECO:0000256" key="1">
    <source>
        <dbReference type="ARBA" id="ARBA00004123"/>
    </source>
</evidence>
<evidence type="ECO:0000256" key="8">
    <source>
        <dbReference type="ARBA" id="ARBA00023242"/>
    </source>
</evidence>
<dbReference type="PANTHER" id="PTHR45993:SF10">
    <property type="entry name" value="ZINC FINGER PROTEIN 208 ISOFORM X1-RELATED"/>
    <property type="match status" value="1"/>
</dbReference>
<keyword evidence="6" id="KW-0805">Transcription regulation</keyword>
<dbReference type="PROSITE" id="PS50157">
    <property type="entry name" value="ZINC_FINGER_C2H2_2"/>
    <property type="match status" value="1"/>
</dbReference>
<dbReference type="AlphaFoldDB" id="A0A7R8X1K0"/>
<keyword evidence="8" id="KW-0539">Nucleus</keyword>
<keyword evidence="2" id="KW-0479">Metal-binding</keyword>
<sequence>MAGTKMDIEESSLETPRSQSETAVKQKAAETLDETETTGHQPYKRTKRKSPKTKKATVHYDCAVCGKQFKQRSHLNEHERVHTGQRPYSCEWCSRSFSQ</sequence>
<dbReference type="FunFam" id="3.30.160.60:FF:001498">
    <property type="entry name" value="Zinc finger protein 404"/>
    <property type="match status" value="1"/>
</dbReference>
<dbReference type="SUPFAM" id="SSF57667">
    <property type="entry name" value="beta-beta-alpha zinc fingers"/>
    <property type="match status" value="1"/>
</dbReference>
<dbReference type="InterPro" id="IPR036236">
    <property type="entry name" value="Znf_C2H2_sf"/>
</dbReference>
<keyword evidence="7" id="KW-0804">Transcription</keyword>
<dbReference type="GO" id="GO:0006357">
    <property type="term" value="P:regulation of transcription by RNA polymerase II"/>
    <property type="evidence" value="ECO:0007669"/>
    <property type="project" value="TreeGrafter"/>
</dbReference>
<evidence type="ECO:0000256" key="9">
    <source>
        <dbReference type="SAM" id="MobiDB-lite"/>
    </source>
</evidence>
<dbReference type="EMBL" id="OB697381">
    <property type="protein sequence ID" value="CAD7238173.1"/>
    <property type="molecule type" value="Genomic_DNA"/>
</dbReference>
<name>A0A7R8X1K0_9CRUS</name>
<dbReference type="GO" id="GO:0008270">
    <property type="term" value="F:zinc ion binding"/>
    <property type="evidence" value="ECO:0007669"/>
    <property type="project" value="UniProtKB-KW"/>
</dbReference>
<proteinExistence type="predicted"/>
<evidence type="ECO:0000313" key="10">
    <source>
        <dbReference type="EMBL" id="CAD7238173.1"/>
    </source>
</evidence>
<dbReference type="Pfam" id="PF00096">
    <property type="entry name" value="zf-C2H2"/>
    <property type="match status" value="1"/>
</dbReference>
<dbReference type="GO" id="GO:0003700">
    <property type="term" value="F:DNA-binding transcription factor activity"/>
    <property type="evidence" value="ECO:0007669"/>
    <property type="project" value="TreeGrafter"/>
</dbReference>
<protein>
    <submittedName>
        <fullName evidence="10">Uncharacterized protein</fullName>
    </submittedName>
</protein>
<keyword evidence="5" id="KW-0862">Zinc</keyword>
<dbReference type="InterPro" id="IPR051497">
    <property type="entry name" value="Dev/Hematopoietic_TF"/>
</dbReference>
<feature type="non-terminal residue" evidence="10">
    <location>
        <position position="99"/>
    </location>
</feature>
<evidence type="ECO:0000256" key="3">
    <source>
        <dbReference type="ARBA" id="ARBA00022737"/>
    </source>
</evidence>
<feature type="compositionally biased region" description="Basic residues" evidence="9">
    <location>
        <begin position="42"/>
        <end position="54"/>
    </location>
</feature>
<dbReference type="GO" id="GO:0000978">
    <property type="term" value="F:RNA polymerase II cis-regulatory region sequence-specific DNA binding"/>
    <property type="evidence" value="ECO:0007669"/>
    <property type="project" value="TreeGrafter"/>
</dbReference>
<dbReference type="PANTHER" id="PTHR45993">
    <property type="entry name" value="B-CELL LYMPHOMA/LEUKEMIA 11"/>
    <property type="match status" value="1"/>
</dbReference>
<keyword evidence="4" id="KW-0863">Zinc-finger</keyword>
<dbReference type="SMART" id="SM00355">
    <property type="entry name" value="ZnF_C2H2"/>
    <property type="match status" value="1"/>
</dbReference>
<feature type="compositionally biased region" description="Polar residues" evidence="9">
    <location>
        <begin position="13"/>
        <end position="23"/>
    </location>
</feature>
<keyword evidence="3" id="KW-0677">Repeat</keyword>
<evidence type="ECO:0000256" key="2">
    <source>
        <dbReference type="ARBA" id="ARBA00022723"/>
    </source>
</evidence>
<accession>A0A7R8X1K0</accession>
<dbReference type="GO" id="GO:0005634">
    <property type="term" value="C:nucleus"/>
    <property type="evidence" value="ECO:0007669"/>
    <property type="project" value="UniProtKB-SubCell"/>
</dbReference>
<feature type="region of interest" description="Disordered" evidence="9">
    <location>
        <begin position="1"/>
        <end position="54"/>
    </location>
</feature>
<reference evidence="10" key="1">
    <citation type="submission" date="2020-11" db="EMBL/GenBank/DDBJ databases">
        <authorList>
            <person name="Tran Van P."/>
        </authorList>
    </citation>
    <scope>NUCLEOTIDE SEQUENCE</scope>
</reference>
<dbReference type="PROSITE" id="PS00028">
    <property type="entry name" value="ZINC_FINGER_C2H2_1"/>
    <property type="match status" value="1"/>
</dbReference>
<comment type="subcellular location">
    <subcellularLocation>
        <location evidence="1">Nucleus</location>
    </subcellularLocation>
</comment>
<evidence type="ECO:0000256" key="7">
    <source>
        <dbReference type="ARBA" id="ARBA00023163"/>
    </source>
</evidence>
<evidence type="ECO:0000256" key="6">
    <source>
        <dbReference type="ARBA" id="ARBA00023015"/>
    </source>
</evidence>
<dbReference type="Gene3D" id="3.30.160.60">
    <property type="entry name" value="Classic Zinc Finger"/>
    <property type="match status" value="2"/>
</dbReference>
<dbReference type="OrthoDB" id="8953942at2759"/>
<organism evidence="10">
    <name type="scientific">Cyprideis torosa</name>
    <dbReference type="NCBI Taxonomy" id="163714"/>
    <lineage>
        <taxon>Eukaryota</taxon>
        <taxon>Metazoa</taxon>
        <taxon>Ecdysozoa</taxon>
        <taxon>Arthropoda</taxon>
        <taxon>Crustacea</taxon>
        <taxon>Oligostraca</taxon>
        <taxon>Ostracoda</taxon>
        <taxon>Podocopa</taxon>
        <taxon>Podocopida</taxon>
        <taxon>Cytherocopina</taxon>
        <taxon>Cytheroidea</taxon>
        <taxon>Cytherideidae</taxon>
        <taxon>Cyprideis</taxon>
    </lineage>
</organism>
<evidence type="ECO:0000256" key="5">
    <source>
        <dbReference type="ARBA" id="ARBA00022833"/>
    </source>
</evidence>
<dbReference type="InterPro" id="IPR013087">
    <property type="entry name" value="Znf_C2H2_type"/>
</dbReference>
<evidence type="ECO:0000256" key="4">
    <source>
        <dbReference type="ARBA" id="ARBA00022771"/>
    </source>
</evidence>
<gene>
    <name evidence="10" type="ORF">CTOB1V02_LOCUS15988</name>
</gene>